<dbReference type="Proteomes" id="UP000254631">
    <property type="component" value="Unassembled WGS sequence"/>
</dbReference>
<proteinExistence type="predicted"/>
<dbReference type="AlphaFoldDB" id="A0A378K0F2"/>
<evidence type="ECO:0000313" key="1">
    <source>
        <dbReference type="EMBL" id="STX78378.1"/>
    </source>
</evidence>
<evidence type="ECO:0000313" key="2">
    <source>
        <dbReference type="Proteomes" id="UP000254631"/>
    </source>
</evidence>
<reference evidence="1 2" key="1">
    <citation type="submission" date="2018-06" db="EMBL/GenBank/DDBJ databases">
        <authorList>
            <consortium name="Pathogen Informatics"/>
            <person name="Doyle S."/>
        </authorList>
    </citation>
    <scope>NUCLEOTIDE SEQUENCE [LARGE SCALE GENOMIC DNA]</scope>
    <source>
        <strain evidence="1 2">NCTC12000</strain>
    </source>
</reference>
<name>A0A378K0F2_LEGPN</name>
<sequence>MQFLLILLNKTPLESVAEWLNIKAIVSIYSAGQDCSPLLVI</sequence>
<dbReference type="EMBL" id="UGOL01000001">
    <property type="protein sequence ID" value="STX78378.1"/>
    <property type="molecule type" value="Genomic_DNA"/>
</dbReference>
<gene>
    <name evidence="1" type="ORF">NCTC12000_00347</name>
</gene>
<organism evidence="1 2">
    <name type="scientific">Legionella pneumophila</name>
    <dbReference type="NCBI Taxonomy" id="446"/>
    <lineage>
        <taxon>Bacteria</taxon>
        <taxon>Pseudomonadati</taxon>
        <taxon>Pseudomonadota</taxon>
        <taxon>Gammaproteobacteria</taxon>
        <taxon>Legionellales</taxon>
        <taxon>Legionellaceae</taxon>
        <taxon>Legionella</taxon>
    </lineage>
</organism>
<accession>A0A378K0F2</accession>
<protein>
    <submittedName>
        <fullName evidence="1">Uncharacterized protein</fullName>
    </submittedName>
</protein>